<organism evidence="2 3">
    <name type="scientific">Dielma fastidiosa</name>
    <dbReference type="NCBI Taxonomy" id="1034346"/>
    <lineage>
        <taxon>Bacteria</taxon>
        <taxon>Bacillati</taxon>
        <taxon>Bacillota</taxon>
        <taxon>Erysipelotrichia</taxon>
        <taxon>Erysipelotrichales</taxon>
        <taxon>Erysipelotrichaceae</taxon>
        <taxon>Dielma</taxon>
    </lineage>
</organism>
<dbReference type="InterPro" id="IPR011060">
    <property type="entry name" value="RibuloseP-bd_barrel"/>
</dbReference>
<evidence type="ECO:0000259" key="1">
    <source>
        <dbReference type="Pfam" id="PF25509"/>
    </source>
</evidence>
<dbReference type="InterPro" id="IPR057238">
    <property type="entry name" value="DUF7916"/>
</dbReference>
<dbReference type="AlphaFoldDB" id="A0A318KT61"/>
<accession>A0A318KT61</accession>
<sequence length="304" mass="32641">MKRFLDCDFSDMEAMNKKELLESLEASEGRVLIAECSLCHDSLLPPISNAEISAAFGADILLLNMFDVNHPRIDGIQVADDSEVIRELKRLSGRLIGVNLEPVDPRAETMGQIKAICEGRQASVDTALKAKALGIDFILLTGNPGTGVSNQTIIETLKMMKEAVGDDVVLMAGKMHAAGSKSEAGENIITKDTIRAFVEAGADVILIPAPGTVPGITLNYVKDMIAYAHSLDALTLTSIGTSQEGAEEATIRDIALMCKMCGTDLHHVGDAGFAPVVPESIMTYSIAIRGKRHTYARMARSINR</sequence>
<name>A0A318KT61_9FIRM</name>
<evidence type="ECO:0000313" key="2">
    <source>
        <dbReference type="EMBL" id="PXX78895.1"/>
    </source>
</evidence>
<keyword evidence="3" id="KW-1185">Reference proteome</keyword>
<dbReference type="Proteomes" id="UP000247612">
    <property type="component" value="Unassembled WGS sequence"/>
</dbReference>
<comment type="caution">
    <text evidence="2">The sequence shown here is derived from an EMBL/GenBank/DDBJ whole genome shotgun (WGS) entry which is preliminary data.</text>
</comment>
<dbReference type="Pfam" id="PF25509">
    <property type="entry name" value="DUF7916"/>
    <property type="match status" value="1"/>
</dbReference>
<feature type="domain" description="DUF7916" evidence="1">
    <location>
        <begin position="5"/>
        <end position="304"/>
    </location>
</feature>
<protein>
    <recommendedName>
        <fullName evidence="1">DUF7916 domain-containing protein</fullName>
    </recommendedName>
</protein>
<dbReference type="STRING" id="1034346.GCA_000313565_01068"/>
<dbReference type="SUPFAM" id="SSF51366">
    <property type="entry name" value="Ribulose-phoshate binding barrel"/>
    <property type="match status" value="1"/>
</dbReference>
<proteinExistence type="predicted"/>
<reference evidence="2 3" key="1">
    <citation type="submission" date="2018-05" db="EMBL/GenBank/DDBJ databases">
        <title>Genomic Encyclopedia of Type Strains, Phase IV (KMG-IV): sequencing the most valuable type-strain genomes for metagenomic binning, comparative biology and taxonomic classification.</title>
        <authorList>
            <person name="Goeker M."/>
        </authorList>
    </citation>
    <scope>NUCLEOTIDE SEQUENCE [LARGE SCALE GENOMIC DNA]</scope>
    <source>
        <strain evidence="2 3">JC118</strain>
    </source>
</reference>
<dbReference type="EMBL" id="QJKH01000006">
    <property type="protein sequence ID" value="PXX78895.1"/>
    <property type="molecule type" value="Genomic_DNA"/>
</dbReference>
<dbReference type="OrthoDB" id="5581965at2"/>
<gene>
    <name evidence="2" type="ORF">DES51_10612</name>
</gene>
<evidence type="ECO:0000313" key="3">
    <source>
        <dbReference type="Proteomes" id="UP000247612"/>
    </source>
</evidence>